<feature type="signal peptide" evidence="8">
    <location>
        <begin position="1"/>
        <end position="25"/>
    </location>
</feature>
<dbReference type="GeneTree" id="ENSGT00940000157803"/>
<dbReference type="EC" id="3.1.1.4" evidence="8"/>
<feature type="disulfide bond" evidence="6">
    <location>
        <begin position="60"/>
        <end position="76"/>
    </location>
</feature>
<dbReference type="GO" id="GO:0032308">
    <property type="term" value="P:positive regulation of prostaglandin secretion"/>
    <property type="evidence" value="ECO:0007669"/>
    <property type="project" value="Ensembl"/>
</dbReference>
<name>A0A8D0GS28_SPHPU</name>
<keyword evidence="8" id="KW-0732">Signal</keyword>
<feature type="disulfide bond" evidence="6">
    <location>
        <begin position="91"/>
        <end position="116"/>
    </location>
</feature>
<accession>A0A8D0GS28</accession>
<comment type="subcellular location">
    <subcellularLocation>
        <location evidence="1 8">Secreted</location>
    </subcellularLocation>
</comment>
<dbReference type="GO" id="GO:0002532">
    <property type="term" value="P:production of molecular mediator involved in inflammatory response"/>
    <property type="evidence" value="ECO:0007669"/>
    <property type="project" value="Ensembl"/>
</dbReference>
<dbReference type="AlphaFoldDB" id="A0A8D0GS28"/>
<evidence type="ECO:0000313" key="11">
    <source>
        <dbReference type="Proteomes" id="UP000694392"/>
    </source>
</evidence>
<feature type="disulfide bond" evidence="6">
    <location>
        <begin position="82"/>
        <end position="123"/>
    </location>
</feature>
<dbReference type="GO" id="GO:0042116">
    <property type="term" value="P:macrophage activation"/>
    <property type="evidence" value="ECO:0007669"/>
    <property type="project" value="Ensembl"/>
</dbReference>
<dbReference type="PANTHER" id="PTHR11716:SF4">
    <property type="entry name" value="GROUP 10 SECRETORY PHOSPHOLIPASE A2"/>
    <property type="match status" value="1"/>
</dbReference>
<keyword evidence="5" id="KW-0479">Metal-binding</keyword>
<feature type="disulfide bond" evidence="6">
    <location>
        <begin position="81"/>
        <end position="155"/>
    </location>
</feature>
<evidence type="ECO:0000256" key="4">
    <source>
        <dbReference type="PIRSR" id="PIRSR601211-1"/>
    </source>
</evidence>
<feature type="disulfide bond" evidence="6">
    <location>
        <begin position="58"/>
        <end position="148"/>
    </location>
</feature>
<evidence type="ECO:0000313" key="10">
    <source>
        <dbReference type="Ensembl" id="ENSSPUP00000010013.1"/>
    </source>
</evidence>
<comment type="cofactor">
    <cofactor evidence="5">
        <name>Ca(2+)</name>
        <dbReference type="ChEBI" id="CHEBI:29108"/>
    </cofactor>
    <text evidence="5">Binds 1 Ca(2+) ion per subunit.</text>
</comment>
<evidence type="ECO:0000256" key="8">
    <source>
        <dbReference type="RuleBase" id="RU361236"/>
    </source>
</evidence>
<feature type="chain" id="PRO_5034941354" description="Phospholipase A2" evidence="8">
    <location>
        <begin position="26"/>
        <end position="158"/>
    </location>
</feature>
<dbReference type="GO" id="GO:0006658">
    <property type="term" value="P:phosphatidylserine metabolic process"/>
    <property type="evidence" value="ECO:0007669"/>
    <property type="project" value="Ensembl"/>
</dbReference>
<proteinExistence type="inferred from homology"/>
<organism evidence="10 11">
    <name type="scientific">Sphenodon punctatus</name>
    <name type="common">Tuatara</name>
    <name type="synonym">Hatteria punctata</name>
    <dbReference type="NCBI Taxonomy" id="8508"/>
    <lineage>
        <taxon>Eukaryota</taxon>
        <taxon>Metazoa</taxon>
        <taxon>Chordata</taxon>
        <taxon>Craniata</taxon>
        <taxon>Vertebrata</taxon>
        <taxon>Euteleostomi</taxon>
        <taxon>Lepidosauria</taxon>
        <taxon>Sphenodontia</taxon>
        <taxon>Sphenodontidae</taxon>
        <taxon>Sphenodon</taxon>
    </lineage>
</organism>
<dbReference type="GO" id="GO:1900016">
    <property type="term" value="P:negative regulation of cytokine production involved in inflammatory response"/>
    <property type="evidence" value="ECO:0007669"/>
    <property type="project" value="Ensembl"/>
</dbReference>
<dbReference type="GO" id="GO:1990830">
    <property type="term" value="P:cellular response to leukemia inhibitory factor"/>
    <property type="evidence" value="ECO:0007669"/>
    <property type="project" value="Ensembl"/>
</dbReference>
<dbReference type="InterPro" id="IPR036444">
    <property type="entry name" value="PLipase_A2_dom_sf"/>
</dbReference>
<dbReference type="Proteomes" id="UP000694392">
    <property type="component" value="Unplaced"/>
</dbReference>
<dbReference type="GO" id="GO:0001516">
    <property type="term" value="P:prostaglandin biosynthetic process"/>
    <property type="evidence" value="ECO:0007669"/>
    <property type="project" value="Ensembl"/>
</dbReference>
<dbReference type="GO" id="GO:0046473">
    <property type="term" value="P:phosphatidic acid metabolic process"/>
    <property type="evidence" value="ECO:0007669"/>
    <property type="project" value="Ensembl"/>
</dbReference>
<evidence type="ECO:0000256" key="5">
    <source>
        <dbReference type="PIRSR" id="PIRSR601211-2"/>
    </source>
</evidence>
<dbReference type="GO" id="GO:0051247">
    <property type="term" value="P:positive regulation of protein metabolic process"/>
    <property type="evidence" value="ECO:0007669"/>
    <property type="project" value="Ensembl"/>
</dbReference>
<dbReference type="Pfam" id="PF00068">
    <property type="entry name" value="Phospholip_A2_1"/>
    <property type="match status" value="1"/>
</dbReference>
<dbReference type="GO" id="GO:0010884">
    <property type="term" value="P:positive regulation of lipid storage"/>
    <property type="evidence" value="ECO:0007669"/>
    <property type="project" value="Ensembl"/>
</dbReference>
<dbReference type="GO" id="GO:0034638">
    <property type="term" value="P:phosphatidylcholine catabolic process"/>
    <property type="evidence" value="ECO:0007669"/>
    <property type="project" value="Ensembl"/>
</dbReference>
<dbReference type="GO" id="GO:0036335">
    <property type="term" value="P:intestinal stem cell homeostasis"/>
    <property type="evidence" value="ECO:0007669"/>
    <property type="project" value="Ensembl"/>
</dbReference>
<feature type="binding site" evidence="5">
    <location>
        <position position="61"/>
    </location>
    <ligand>
        <name>Ca(2+)</name>
        <dbReference type="ChEBI" id="CHEBI:29108"/>
    </ligand>
</feature>
<dbReference type="GO" id="GO:0000122">
    <property type="term" value="P:negative regulation of transcription by RNA polymerase II"/>
    <property type="evidence" value="ECO:0007669"/>
    <property type="project" value="Ensembl"/>
</dbReference>
<evidence type="ECO:0000256" key="6">
    <source>
        <dbReference type="PIRSR" id="PIRSR601211-3"/>
    </source>
</evidence>
<dbReference type="GO" id="GO:0007411">
    <property type="term" value="P:axon guidance"/>
    <property type="evidence" value="ECO:0007669"/>
    <property type="project" value="Ensembl"/>
</dbReference>
<dbReference type="SMART" id="SM00085">
    <property type="entry name" value="PA2c"/>
    <property type="match status" value="1"/>
</dbReference>
<reference evidence="10" key="2">
    <citation type="submission" date="2025-09" db="UniProtKB">
        <authorList>
            <consortium name="Ensembl"/>
        </authorList>
    </citation>
    <scope>IDENTIFICATION</scope>
</reference>
<dbReference type="GO" id="GO:0042632">
    <property type="term" value="P:cholesterol homeostasis"/>
    <property type="evidence" value="ECO:0007669"/>
    <property type="project" value="Ensembl"/>
</dbReference>
<feature type="active site" evidence="4">
    <location>
        <position position="124"/>
    </location>
</feature>
<feature type="disulfide bond" evidence="6">
    <location>
        <begin position="75"/>
        <end position="130"/>
    </location>
</feature>
<protein>
    <recommendedName>
        <fullName evidence="8">Phospholipase A2</fullName>
        <ecNumber evidence="8">3.1.1.4</ecNumber>
    </recommendedName>
</protein>
<dbReference type="OMA" id="YPRFLCE"/>
<feature type="binding site" evidence="5">
    <location>
        <position position="80"/>
    </location>
    <ligand>
        <name>Ca(2+)</name>
        <dbReference type="ChEBI" id="CHEBI:29108"/>
    </ligand>
</feature>
<reference evidence="10" key="1">
    <citation type="submission" date="2025-08" db="UniProtKB">
        <authorList>
            <consortium name="Ensembl"/>
        </authorList>
    </citation>
    <scope>IDENTIFICATION</scope>
</reference>
<keyword evidence="5 8" id="KW-0106">Calcium</keyword>
<dbReference type="GO" id="GO:0009566">
    <property type="term" value="P:fertilization"/>
    <property type="evidence" value="ECO:0007669"/>
    <property type="project" value="Ensembl"/>
</dbReference>
<evidence type="ECO:0000256" key="1">
    <source>
        <dbReference type="ARBA" id="ARBA00004613"/>
    </source>
</evidence>
<evidence type="ECO:0000256" key="7">
    <source>
        <dbReference type="RuleBase" id="RU003654"/>
    </source>
</evidence>
<dbReference type="GO" id="GO:0050728">
    <property type="term" value="P:negative regulation of inflammatory response"/>
    <property type="evidence" value="ECO:0007669"/>
    <property type="project" value="Ensembl"/>
</dbReference>
<dbReference type="GO" id="GO:0046337">
    <property type="term" value="P:phosphatidylethanolamine metabolic process"/>
    <property type="evidence" value="ECO:0007669"/>
    <property type="project" value="Ensembl"/>
</dbReference>
<feature type="binding site" evidence="5">
    <location>
        <position position="63"/>
    </location>
    <ligand>
        <name>Ca(2+)</name>
        <dbReference type="ChEBI" id="CHEBI:29108"/>
    </ligand>
</feature>
<dbReference type="GO" id="GO:0051977">
    <property type="term" value="P:lysophospholipid transport"/>
    <property type="evidence" value="ECO:0007669"/>
    <property type="project" value="Ensembl"/>
</dbReference>
<dbReference type="GO" id="GO:2000344">
    <property type="term" value="P:positive regulation of acrosome reaction"/>
    <property type="evidence" value="ECO:0007669"/>
    <property type="project" value="Ensembl"/>
</dbReference>
<dbReference type="FunFam" id="1.20.90.10:FF:000001">
    <property type="entry name" value="Basic phospholipase A2 homolog"/>
    <property type="match status" value="1"/>
</dbReference>
<dbReference type="GO" id="GO:0005615">
    <property type="term" value="C:extracellular space"/>
    <property type="evidence" value="ECO:0007669"/>
    <property type="project" value="Ensembl"/>
</dbReference>
<dbReference type="PANTHER" id="PTHR11716">
    <property type="entry name" value="PHOSPHOLIPASE A2 FAMILY MEMBER"/>
    <property type="match status" value="1"/>
</dbReference>
<keyword evidence="3 6" id="KW-1015">Disulfide bond</keyword>
<dbReference type="GO" id="GO:0050482">
    <property type="term" value="P:arachidonate secretion"/>
    <property type="evidence" value="ECO:0007669"/>
    <property type="project" value="InterPro"/>
</dbReference>
<dbReference type="GO" id="GO:0005509">
    <property type="term" value="F:calcium ion binding"/>
    <property type="evidence" value="ECO:0007669"/>
    <property type="project" value="InterPro"/>
</dbReference>
<dbReference type="GO" id="GO:0051607">
    <property type="term" value="P:defense response to virus"/>
    <property type="evidence" value="ECO:0007669"/>
    <property type="project" value="Ensembl"/>
</dbReference>
<dbReference type="GO" id="GO:0034374">
    <property type="term" value="P:low-density lipoprotein particle remodeling"/>
    <property type="evidence" value="ECO:0007669"/>
    <property type="project" value="Ensembl"/>
</dbReference>
<keyword evidence="8" id="KW-0378">Hydrolase</keyword>
<dbReference type="Gene3D" id="1.20.90.10">
    <property type="entry name" value="Phospholipase A2 domain"/>
    <property type="match status" value="1"/>
</dbReference>
<dbReference type="InterPro" id="IPR033113">
    <property type="entry name" value="PLA2_histidine"/>
</dbReference>
<dbReference type="CDD" id="cd00125">
    <property type="entry name" value="PLA2c"/>
    <property type="match status" value="1"/>
</dbReference>
<dbReference type="GO" id="GO:0043249">
    <property type="term" value="P:erythrocyte maturation"/>
    <property type="evidence" value="ECO:0007669"/>
    <property type="project" value="Ensembl"/>
</dbReference>
<dbReference type="PROSITE" id="PS00118">
    <property type="entry name" value="PA2_HIS"/>
    <property type="match status" value="1"/>
</dbReference>
<dbReference type="GO" id="GO:0090238">
    <property type="term" value="P:positive regulation of arachidonate secretion"/>
    <property type="evidence" value="ECO:0007669"/>
    <property type="project" value="Ensembl"/>
</dbReference>
<feature type="active site" evidence="4">
    <location>
        <position position="79"/>
    </location>
</feature>
<feature type="domain" description="Phospholipase A2-like central" evidence="9">
    <location>
        <begin position="34"/>
        <end position="149"/>
    </location>
</feature>
<dbReference type="GO" id="GO:0141193">
    <property type="term" value="P:nuclear receptor-mediated signaling pathway"/>
    <property type="evidence" value="ECO:0007669"/>
    <property type="project" value="Ensembl"/>
</dbReference>
<dbReference type="GO" id="GO:0043030">
    <property type="term" value="P:regulation of macrophage activation"/>
    <property type="evidence" value="ECO:0007669"/>
    <property type="project" value="Ensembl"/>
</dbReference>
<dbReference type="GO" id="GO:0062234">
    <property type="term" value="P:platelet activating factor catabolic process"/>
    <property type="evidence" value="ECO:0007669"/>
    <property type="project" value="Ensembl"/>
</dbReference>
<comment type="similarity">
    <text evidence="7">Belongs to the phospholipase A2 family.</text>
</comment>
<sequence length="158" mass="17476">MDPGFVLECMLHLCALPLVLEIALGKTHSLNKRGILELAGAIGCATGRSPFAYLSYGCYCGLGGRGWPMDKADWCCFTHDCCYGKAENIGCAPKTEGYKWECEDKAVTCESLEDKCQKISCECDRDAVECLANAPYEPKYIFWPDFVCGQTKPQCEKD</sequence>
<dbReference type="GO" id="GO:0047498">
    <property type="term" value="F:calcium-dependent phospholipase A2 activity"/>
    <property type="evidence" value="ECO:0007669"/>
    <property type="project" value="Ensembl"/>
</dbReference>
<dbReference type="SUPFAM" id="SSF48619">
    <property type="entry name" value="Phospholipase A2, PLA2"/>
    <property type="match status" value="1"/>
</dbReference>
<dbReference type="GO" id="GO:0005543">
    <property type="term" value="F:phospholipid binding"/>
    <property type="evidence" value="ECO:0007669"/>
    <property type="project" value="TreeGrafter"/>
</dbReference>
<keyword evidence="8" id="KW-0443">Lipid metabolism</keyword>
<feature type="binding site" evidence="5">
    <location>
        <position position="59"/>
    </location>
    <ligand>
        <name>Ca(2+)</name>
        <dbReference type="ChEBI" id="CHEBI:29108"/>
    </ligand>
</feature>
<comment type="catalytic activity">
    <reaction evidence="8">
        <text>a 1,2-diacyl-sn-glycero-3-phosphocholine + H2O = a 1-acyl-sn-glycero-3-phosphocholine + a fatty acid + H(+)</text>
        <dbReference type="Rhea" id="RHEA:15801"/>
        <dbReference type="ChEBI" id="CHEBI:15377"/>
        <dbReference type="ChEBI" id="CHEBI:15378"/>
        <dbReference type="ChEBI" id="CHEBI:28868"/>
        <dbReference type="ChEBI" id="CHEBI:57643"/>
        <dbReference type="ChEBI" id="CHEBI:58168"/>
        <dbReference type="EC" id="3.1.1.4"/>
    </reaction>
</comment>
<evidence type="ECO:0000256" key="2">
    <source>
        <dbReference type="ARBA" id="ARBA00022525"/>
    </source>
</evidence>
<dbReference type="GO" id="GO:0090370">
    <property type="term" value="P:negative regulation of cholesterol efflux"/>
    <property type="evidence" value="ECO:0007669"/>
    <property type="project" value="Ensembl"/>
</dbReference>
<gene>
    <name evidence="10" type="primary">PLA2G10</name>
</gene>
<evidence type="ECO:0000259" key="9">
    <source>
        <dbReference type="SMART" id="SM00085"/>
    </source>
</evidence>
<feature type="disulfide bond" evidence="6">
    <location>
        <begin position="109"/>
        <end position="121"/>
    </location>
</feature>
<keyword evidence="11" id="KW-1185">Reference proteome</keyword>
<keyword evidence="2 8" id="KW-0964">Secreted</keyword>
<dbReference type="GO" id="GO:0023019">
    <property type="term" value="P:signal transduction involved in regulation of gene expression"/>
    <property type="evidence" value="ECO:0007669"/>
    <property type="project" value="Ensembl"/>
</dbReference>
<dbReference type="InterPro" id="IPR016090">
    <property type="entry name" value="PLA2-like_dom"/>
</dbReference>
<dbReference type="InterPro" id="IPR001211">
    <property type="entry name" value="PLA2"/>
</dbReference>
<dbReference type="GO" id="GO:0046471">
    <property type="term" value="P:phosphatidylglycerol metabolic process"/>
    <property type="evidence" value="ECO:0007669"/>
    <property type="project" value="Ensembl"/>
</dbReference>
<dbReference type="PRINTS" id="PR00389">
    <property type="entry name" value="PHPHLIPASEA2"/>
</dbReference>
<evidence type="ECO:0000256" key="3">
    <source>
        <dbReference type="ARBA" id="ARBA00023157"/>
    </source>
</evidence>
<dbReference type="Ensembl" id="ENSSPUT00000010668.1">
    <property type="protein sequence ID" value="ENSSPUP00000010013.1"/>
    <property type="gene ID" value="ENSSPUG00000007745.1"/>
</dbReference>
<dbReference type="GO" id="GO:0003847">
    <property type="term" value="F:1-alkyl-2-acetylglycerophosphocholine esterase activity"/>
    <property type="evidence" value="ECO:0007669"/>
    <property type="project" value="Ensembl"/>
</dbReference>
<dbReference type="GO" id="GO:0001669">
    <property type="term" value="C:acrosomal vesicle"/>
    <property type="evidence" value="ECO:0007669"/>
    <property type="project" value="Ensembl"/>
</dbReference>